<evidence type="ECO:0000256" key="15">
    <source>
        <dbReference type="SAM" id="Phobius"/>
    </source>
</evidence>
<feature type="region of interest" description="Disordered" evidence="14">
    <location>
        <begin position="84"/>
        <end position="107"/>
    </location>
</feature>
<dbReference type="InterPro" id="IPR003594">
    <property type="entry name" value="HATPase_dom"/>
</dbReference>
<evidence type="ECO:0000259" key="16">
    <source>
        <dbReference type="PROSITE" id="PS50109"/>
    </source>
</evidence>
<keyword evidence="9" id="KW-0067">ATP-binding</keyword>
<reference evidence="18 19" key="1">
    <citation type="submission" date="2018-10" db="EMBL/GenBank/DDBJ databases">
        <title>The genome of Lysobacter enzymogenes OH11.</title>
        <authorList>
            <person name="Liu F."/>
            <person name="Zhao Y."/>
            <person name="Qian G."/>
            <person name="Chen Y."/>
            <person name="Xu H."/>
        </authorList>
    </citation>
    <scope>NUCLEOTIDE SEQUENCE [LARGE SCALE GENOMIC DNA]</scope>
    <source>
        <strain evidence="18 19">OH11</strain>
    </source>
</reference>
<dbReference type="PROSITE" id="PS50110">
    <property type="entry name" value="RESPONSE_REGULATORY"/>
    <property type="match status" value="1"/>
</dbReference>
<dbReference type="InterPro" id="IPR013655">
    <property type="entry name" value="PAS_fold_3"/>
</dbReference>
<dbReference type="InterPro" id="IPR036641">
    <property type="entry name" value="HPT_dom_sf"/>
</dbReference>
<evidence type="ECO:0000256" key="14">
    <source>
        <dbReference type="SAM" id="MobiDB-lite"/>
    </source>
</evidence>
<dbReference type="InterPro" id="IPR001789">
    <property type="entry name" value="Sig_transdc_resp-reg_receiver"/>
</dbReference>
<keyword evidence="7" id="KW-0547">Nucleotide-binding</keyword>
<evidence type="ECO:0000256" key="6">
    <source>
        <dbReference type="ARBA" id="ARBA00022692"/>
    </source>
</evidence>
<evidence type="ECO:0000256" key="13">
    <source>
        <dbReference type="PROSITE-ProRule" id="PRU00169"/>
    </source>
</evidence>
<keyword evidence="4 13" id="KW-0597">Phosphoprotein</keyword>
<dbReference type="GO" id="GO:0005524">
    <property type="term" value="F:ATP binding"/>
    <property type="evidence" value="ECO:0007669"/>
    <property type="project" value="UniProtKB-KW"/>
</dbReference>
<dbReference type="InterPro" id="IPR036890">
    <property type="entry name" value="HATPase_C_sf"/>
</dbReference>
<dbReference type="InterPro" id="IPR003661">
    <property type="entry name" value="HisK_dim/P_dom"/>
</dbReference>
<dbReference type="GO" id="GO:0000155">
    <property type="term" value="F:phosphorelay sensor kinase activity"/>
    <property type="evidence" value="ECO:0007669"/>
    <property type="project" value="InterPro"/>
</dbReference>
<comment type="caution">
    <text evidence="18">The sequence shown here is derived from an EMBL/GenBank/DDBJ whole genome shotgun (WGS) entry which is preliminary data.</text>
</comment>
<dbReference type="InterPro" id="IPR011006">
    <property type="entry name" value="CheY-like_superfamily"/>
</dbReference>
<proteinExistence type="predicted"/>
<evidence type="ECO:0000259" key="17">
    <source>
        <dbReference type="PROSITE" id="PS50110"/>
    </source>
</evidence>
<dbReference type="InterPro" id="IPR000014">
    <property type="entry name" value="PAS"/>
</dbReference>
<dbReference type="CDD" id="cd16922">
    <property type="entry name" value="HATPase_EvgS-ArcB-TorS-like"/>
    <property type="match status" value="1"/>
</dbReference>
<feature type="domain" description="Response regulatory" evidence="17">
    <location>
        <begin position="647"/>
        <end position="766"/>
    </location>
</feature>
<dbReference type="SUPFAM" id="SSF55874">
    <property type="entry name" value="ATPase domain of HSP90 chaperone/DNA topoisomerase II/histidine kinase"/>
    <property type="match status" value="1"/>
</dbReference>
<dbReference type="InterPro" id="IPR004358">
    <property type="entry name" value="Sig_transdc_His_kin-like_C"/>
</dbReference>
<keyword evidence="12 15" id="KW-0472">Membrane</keyword>
<dbReference type="SUPFAM" id="SSF55785">
    <property type="entry name" value="PYP-like sensor domain (PAS domain)"/>
    <property type="match status" value="1"/>
</dbReference>
<keyword evidence="8 18" id="KW-0418">Kinase</keyword>
<keyword evidence="6 15" id="KW-0812">Transmembrane</keyword>
<dbReference type="Gene3D" id="3.40.50.2300">
    <property type="match status" value="1"/>
</dbReference>
<protein>
    <recommendedName>
        <fullName evidence="3">histidine kinase</fullName>
        <ecNumber evidence="3">2.7.13.3</ecNumber>
    </recommendedName>
</protein>
<dbReference type="SMART" id="SM00387">
    <property type="entry name" value="HATPase_c"/>
    <property type="match status" value="1"/>
</dbReference>
<dbReference type="AlphaFoldDB" id="A0A3N2RF43"/>
<dbReference type="SUPFAM" id="SSF47384">
    <property type="entry name" value="Homodimeric domain of signal transducing histidine kinase"/>
    <property type="match status" value="1"/>
</dbReference>
<evidence type="ECO:0000256" key="9">
    <source>
        <dbReference type="ARBA" id="ARBA00022840"/>
    </source>
</evidence>
<dbReference type="EMBL" id="RCTY01000037">
    <property type="protein sequence ID" value="ROU06055.1"/>
    <property type="molecule type" value="Genomic_DNA"/>
</dbReference>
<keyword evidence="5" id="KW-0808">Transferase</keyword>
<feature type="modified residue" description="4-aspartylphosphate" evidence="13">
    <location>
        <position position="696"/>
    </location>
</feature>
<dbReference type="PRINTS" id="PR00344">
    <property type="entry name" value="BCTRLSENSOR"/>
</dbReference>
<dbReference type="SUPFAM" id="SSF47226">
    <property type="entry name" value="Histidine-containing phosphotransfer domain, HPT domain"/>
    <property type="match status" value="1"/>
</dbReference>
<dbReference type="PANTHER" id="PTHR45339">
    <property type="entry name" value="HYBRID SIGNAL TRANSDUCTION HISTIDINE KINASE J"/>
    <property type="match status" value="1"/>
</dbReference>
<feature type="transmembrane region" description="Helical" evidence="15">
    <location>
        <begin position="125"/>
        <end position="144"/>
    </location>
</feature>
<dbReference type="SUPFAM" id="SSF52172">
    <property type="entry name" value="CheY-like"/>
    <property type="match status" value="1"/>
</dbReference>
<dbReference type="PANTHER" id="PTHR45339:SF5">
    <property type="entry name" value="HISTIDINE KINASE"/>
    <property type="match status" value="1"/>
</dbReference>
<dbReference type="Pfam" id="PF08447">
    <property type="entry name" value="PAS_3"/>
    <property type="match status" value="1"/>
</dbReference>
<evidence type="ECO:0000256" key="11">
    <source>
        <dbReference type="ARBA" id="ARBA00023012"/>
    </source>
</evidence>
<dbReference type="InterPro" id="IPR035965">
    <property type="entry name" value="PAS-like_dom_sf"/>
</dbReference>
<feature type="compositionally biased region" description="Basic and acidic residues" evidence="14">
    <location>
        <begin position="570"/>
        <end position="594"/>
    </location>
</feature>
<dbReference type="SMART" id="SM00448">
    <property type="entry name" value="REC"/>
    <property type="match status" value="1"/>
</dbReference>
<evidence type="ECO:0000256" key="5">
    <source>
        <dbReference type="ARBA" id="ARBA00022679"/>
    </source>
</evidence>
<dbReference type="InterPro" id="IPR036097">
    <property type="entry name" value="HisK_dim/P_sf"/>
</dbReference>
<dbReference type="Pfam" id="PF00512">
    <property type="entry name" value="HisKA"/>
    <property type="match status" value="1"/>
</dbReference>
<evidence type="ECO:0000256" key="1">
    <source>
        <dbReference type="ARBA" id="ARBA00000085"/>
    </source>
</evidence>
<dbReference type="GO" id="GO:0005886">
    <property type="term" value="C:plasma membrane"/>
    <property type="evidence" value="ECO:0007669"/>
    <property type="project" value="UniProtKB-SubCell"/>
</dbReference>
<comment type="subcellular location">
    <subcellularLocation>
        <location evidence="2">Membrane</location>
    </subcellularLocation>
</comment>
<sequence length="874" mass="94306">MVAAVAAGSAQARAWNPDPVQAPSVVAAAPAAHQRPGKGARIAEDAVAAGRTGDTIAATRTAPAAAWSPAPTAIGPVVEAIPAAADPRPTPSIDRFDRLQQAERQSIRDRGTATRYRYGVPWSRVLVIVAVALLTINVIAVFHLRLRRESRRREAADRKLREVARNLPGVVFKAQRAANGQIRFPYLTGRPELLFGIGAERAPVDSRSLFARVHRDDLPRLRQAIRAATRAMSGLHADFRVHGDDGQWRWVRVSALPRPLQPGEDGSQAGYTGYFVEVTDVHVQAQALARAKEQAEAATRAKSHFLATMSHEIRTPMAGMVGMLELLQRSPLDADQQVLLGYMRESAQSLQALVGDILDVSRIEAGQLRIEWAPLQPRGLADAVAMHAAADCRNRRLRLDLRVDAAVPDSVLGDAARLRQVLLNLLGNAVKFTESGGVWLDMRVRAAKLVIEVGDTGIGMSPAQLRRAFEPFRQGEDSTSRRYGGTGLGLSICRQLVELMGGRIRLDSRVGQGTRALLELPLRAAVAATAEAGTAAAPLRVAVSLADPRRADALRQWLAALRQRPAMPGERADLSFEDGERPGQLRMRRSDRDGGSQSYSVHADPLLFLHVRRACEWARDPASVAPASVAPAAAAAPEAAPGPRATRILVAEDSPINRELIRRQLLELGHASRVCASGREALAALREGGFDLLLSDCQMPQPDGYQLARAIRAEEARSGGARLAIVAVTASALPEQLERCRAAGMDDCLVKPVRLGELERALRRWLPAAQQVAEQAEPDRAGLRAVLPLLLRELPRERESIAEALRAEDAVALAAALHRCAGAIALYDAQAAARAQALELQLAQRPLPESAAQVVALLEDLAGLQRRWEALAGD</sequence>
<dbReference type="EC" id="2.7.13.3" evidence="3"/>
<feature type="region of interest" description="Disordered" evidence="14">
    <location>
        <begin position="569"/>
        <end position="598"/>
    </location>
</feature>
<dbReference type="Proteomes" id="UP000275910">
    <property type="component" value="Unassembled WGS sequence"/>
</dbReference>
<organism evidence="18 19">
    <name type="scientific">Lysobacter enzymogenes</name>
    <dbReference type="NCBI Taxonomy" id="69"/>
    <lineage>
        <taxon>Bacteria</taxon>
        <taxon>Pseudomonadati</taxon>
        <taxon>Pseudomonadota</taxon>
        <taxon>Gammaproteobacteria</taxon>
        <taxon>Lysobacterales</taxon>
        <taxon>Lysobacteraceae</taxon>
        <taxon>Lysobacter</taxon>
    </lineage>
</organism>
<dbReference type="Gene3D" id="3.30.450.20">
    <property type="entry name" value="PAS domain"/>
    <property type="match status" value="1"/>
</dbReference>
<dbReference type="CDD" id="cd17546">
    <property type="entry name" value="REC_hyHK_CKI1_RcsC-like"/>
    <property type="match status" value="1"/>
</dbReference>
<comment type="catalytic activity">
    <reaction evidence="1">
        <text>ATP + protein L-histidine = ADP + protein N-phospho-L-histidine.</text>
        <dbReference type="EC" id="2.7.13.3"/>
    </reaction>
</comment>
<feature type="compositionally biased region" description="Basic and acidic residues" evidence="14">
    <location>
        <begin position="94"/>
        <end position="107"/>
    </location>
</feature>
<evidence type="ECO:0000256" key="8">
    <source>
        <dbReference type="ARBA" id="ARBA00022777"/>
    </source>
</evidence>
<evidence type="ECO:0000313" key="18">
    <source>
        <dbReference type="EMBL" id="ROU06055.1"/>
    </source>
</evidence>
<dbReference type="CDD" id="cd00082">
    <property type="entry name" value="HisKA"/>
    <property type="match status" value="1"/>
</dbReference>
<dbReference type="InterPro" id="IPR005467">
    <property type="entry name" value="His_kinase_dom"/>
</dbReference>
<accession>A0A3N2RF43</accession>
<dbReference type="SMART" id="SM00388">
    <property type="entry name" value="HisKA"/>
    <property type="match status" value="1"/>
</dbReference>
<dbReference type="CDD" id="cd00130">
    <property type="entry name" value="PAS"/>
    <property type="match status" value="1"/>
</dbReference>
<dbReference type="Gene3D" id="1.20.120.160">
    <property type="entry name" value="HPT domain"/>
    <property type="match status" value="1"/>
</dbReference>
<dbReference type="Pfam" id="PF00072">
    <property type="entry name" value="Response_reg"/>
    <property type="match status" value="1"/>
</dbReference>
<name>A0A3N2RF43_LYSEN</name>
<evidence type="ECO:0000256" key="4">
    <source>
        <dbReference type="ARBA" id="ARBA00022553"/>
    </source>
</evidence>
<dbReference type="Gene3D" id="1.10.287.130">
    <property type="match status" value="1"/>
</dbReference>
<evidence type="ECO:0000256" key="2">
    <source>
        <dbReference type="ARBA" id="ARBA00004370"/>
    </source>
</evidence>
<evidence type="ECO:0000256" key="3">
    <source>
        <dbReference type="ARBA" id="ARBA00012438"/>
    </source>
</evidence>
<evidence type="ECO:0000256" key="7">
    <source>
        <dbReference type="ARBA" id="ARBA00022741"/>
    </source>
</evidence>
<feature type="domain" description="Histidine kinase" evidence="16">
    <location>
        <begin position="308"/>
        <end position="524"/>
    </location>
</feature>
<evidence type="ECO:0000313" key="19">
    <source>
        <dbReference type="Proteomes" id="UP000275910"/>
    </source>
</evidence>
<keyword evidence="10 15" id="KW-1133">Transmembrane helix</keyword>
<keyword evidence="11" id="KW-0902">Two-component regulatory system</keyword>
<evidence type="ECO:0000256" key="12">
    <source>
        <dbReference type="ARBA" id="ARBA00023136"/>
    </source>
</evidence>
<dbReference type="FunFam" id="1.10.287.130:FF:000004">
    <property type="entry name" value="Ethylene receptor 1"/>
    <property type="match status" value="1"/>
</dbReference>
<dbReference type="Pfam" id="PF02518">
    <property type="entry name" value="HATPase_c"/>
    <property type="match status" value="1"/>
</dbReference>
<dbReference type="FunFam" id="3.30.565.10:FF:000010">
    <property type="entry name" value="Sensor histidine kinase RcsC"/>
    <property type="match status" value="1"/>
</dbReference>
<dbReference type="Gene3D" id="3.30.565.10">
    <property type="entry name" value="Histidine kinase-like ATPase, C-terminal domain"/>
    <property type="match status" value="1"/>
</dbReference>
<evidence type="ECO:0000256" key="10">
    <source>
        <dbReference type="ARBA" id="ARBA00022989"/>
    </source>
</evidence>
<gene>
    <name evidence="18" type="ORF">D9T17_15265</name>
</gene>
<dbReference type="PROSITE" id="PS50109">
    <property type="entry name" value="HIS_KIN"/>
    <property type="match status" value="1"/>
</dbReference>